<dbReference type="InterPro" id="IPR002885">
    <property type="entry name" value="PPR_rpt"/>
</dbReference>
<keyword evidence="2" id="KW-0677">Repeat</keyword>
<feature type="repeat" description="PPR" evidence="3">
    <location>
        <begin position="317"/>
        <end position="351"/>
    </location>
</feature>
<evidence type="ECO:0000313" key="7">
    <source>
        <dbReference type="Proteomes" id="UP000054498"/>
    </source>
</evidence>
<evidence type="ECO:0000256" key="2">
    <source>
        <dbReference type="ARBA" id="ARBA00022737"/>
    </source>
</evidence>
<dbReference type="GeneID" id="25731537"/>
<evidence type="ECO:0000256" key="3">
    <source>
        <dbReference type="PROSITE-ProRule" id="PRU00708"/>
    </source>
</evidence>
<dbReference type="EMBL" id="KK104418">
    <property type="protein sequence ID" value="KIY93946.1"/>
    <property type="molecule type" value="Genomic_DNA"/>
</dbReference>
<evidence type="ECO:0000259" key="5">
    <source>
        <dbReference type="Pfam" id="PF17177"/>
    </source>
</evidence>
<evidence type="ECO:0000256" key="1">
    <source>
        <dbReference type="ARBA" id="ARBA00007626"/>
    </source>
</evidence>
<dbReference type="NCBIfam" id="TIGR00756">
    <property type="entry name" value="PPR"/>
    <property type="match status" value="2"/>
</dbReference>
<dbReference type="InterPro" id="IPR011990">
    <property type="entry name" value="TPR-like_helical_dom_sf"/>
</dbReference>
<gene>
    <name evidence="6" type="ORF">MNEG_14017</name>
</gene>
<evidence type="ECO:0000313" key="6">
    <source>
        <dbReference type="EMBL" id="KIY93946.1"/>
    </source>
</evidence>
<comment type="similarity">
    <text evidence="1">Belongs to the PPR family. P subfamily.</text>
</comment>
<sequence>MVPMLHARVRRAHHQAALAGAQALIAAPLQPVEVPRPADLQRQQRQQARRAAPRGDRGAAQQQQQLPGRGHQQQQQQQQQQQPWQQRHGQPRHGHHPPQQQALRAALSALADPSRPVALPPAELLLSCPANNWELDKLFSTLGRSKATWRRALMLFEWLKEAGHEMDDRLCTTLIRVCADHGQAATALGVYDWMRAPASAGGGRLAPTVFTYTAAMRAALAAGLLDRAAAVWEDARTAGCPPDCRLATTYLEVCTKRGAVDKALAMYETMRAAPPGSPLAPSVHAYTAAMRAAAEGGRWARALEVWDEMAAAGVKPTAHAYAAGISACAAGGEWRRAVELFERMRSARAASGSAPRRSCRGCCPTASRPTCGRIRRC</sequence>
<feature type="repeat" description="PPR" evidence="3">
    <location>
        <begin position="208"/>
        <end position="242"/>
    </location>
</feature>
<feature type="repeat" description="PPR" evidence="3">
    <location>
        <begin position="282"/>
        <end position="316"/>
    </location>
</feature>
<feature type="region of interest" description="Disordered" evidence="4">
    <location>
        <begin position="39"/>
        <end position="102"/>
    </location>
</feature>
<organism evidence="6 7">
    <name type="scientific">Monoraphidium neglectum</name>
    <dbReference type="NCBI Taxonomy" id="145388"/>
    <lineage>
        <taxon>Eukaryota</taxon>
        <taxon>Viridiplantae</taxon>
        <taxon>Chlorophyta</taxon>
        <taxon>core chlorophytes</taxon>
        <taxon>Chlorophyceae</taxon>
        <taxon>CS clade</taxon>
        <taxon>Sphaeropleales</taxon>
        <taxon>Selenastraceae</taxon>
        <taxon>Monoraphidium</taxon>
    </lineage>
</organism>
<protein>
    <submittedName>
        <fullName evidence="6">Maturation/stability factor for petA mRNA</fullName>
    </submittedName>
</protein>
<dbReference type="Gene3D" id="1.25.40.10">
    <property type="entry name" value="Tetratricopeptide repeat domain"/>
    <property type="match status" value="2"/>
</dbReference>
<feature type="domain" description="PROP1-like PPR" evidence="5">
    <location>
        <begin position="174"/>
        <end position="347"/>
    </location>
</feature>
<dbReference type="RefSeq" id="XP_013892966.1">
    <property type="nucleotide sequence ID" value="XM_014037512.1"/>
</dbReference>
<dbReference type="KEGG" id="mng:MNEG_14017"/>
<keyword evidence="7" id="KW-1185">Reference proteome</keyword>
<dbReference type="OrthoDB" id="185373at2759"/>
<accession>A0A0D2LWM0</accession>
<name>A0A0D2LWM0_9CHLO</name>
<dbReference type="AlphaFoldDB" id="A0A0D2LWM0"/>
<evidence type="ECO:0000256" key="4">
    <source>
        <dbReference type="SAM" id="MobiDB-lite"/>
    </source>
</evidence>
<dbReference type="Pfam" id="PF17177">
    <property type="entry name" value="PPR_long"/>
    <property type="match status" value="1"/>
</dbReference>
<dbReference type="PANTHER" id="PTHR47447">
    <property type="entry name" value="OS03G0856100 PROTEIN"/>
    <property type="match status" value="1"/>
</dbReference>
<dbReference type="PROSITE" id="PS51375">
    <property type="entry name" value="PPR"/>
    <property type="match status" value="3"/>
</dbReference>
<dbReference type="InterPro" id="IPR033443">
    <property type="entry name" value="PROP1-like_PPR_dom"/>
</dbReference>
<dbReference type="Proteomes" id="UP000054498">
    <property type="component" value="Unassembled WGS sequence"/>
</dbReference>
<feature type="compositionally biased region" description="Low complexity" evidence="4">
    <location>
        <begin position="58"/>
        <end position="88"/>
    </location>
</feature>
<dbReference type="STRING" id="145388.A0A0D2LWM0"/>
<dbReference type="PANTHER" id="PTHR47447:SF17">
    <property type="entry name" value="OS12G0638900 PROTEIN"/>
    <property type="match status" value="1"/>
</dbReference>
<proteinExistence type="inferred from homology"/>
<reference evidence="6 7" key="1">
    <citation type="journal article" date="2013" name="BMC Genomics">
        <title>Reconstruction of the lipid metabolism for the microalga Monoraphidium neglectum from its genome sequence reveals characteristics suitable for biofuel production.</title>
        <authorList>
            <person name="Bogen C."/>
            <person name="Al-Dilaimi A."/>
            <person name="Albersmeier A."/>
            <person name="Wichmann J."/>
            <person name="Grundmann M."/>
            <person name="Rupp O."/>
            <person name="Lauersen K.J."/>
            <person name="Blifernez-Klassen O."/>
            <person name="Kalinowski J."/>
            <person name="Goesmann A."/>
            <person name="Mussgnug J.H."/>
            <person name="Kruse O."/>
        </authorList>
    </citation>
    <scope>NUCLEOTIDE SEQUENCE [LARGE SCALE GENOMIC DNA]</scope>
    <source>
        <strain evidence="6 7">SAG 48.87</strain>
    </source>
</reference>